<evidence type="ECO:0000313" key="1">
    <source>
        <dbReference type="EMBL" id="GAA2154608.1"/>
    </source>
</evidence>
<comment type="caution">
    <text evidence="1">The sequence shown here is derived from an EMBL/GenBank/DDBJ whole genome shotgun (WGS) entry which is preliminary data.</text>
</comment>
<evidence type="ECO:0000313" key="2">
    <source>
        <dbReference type="Proteomes" id="UP001422759"/>
    </source>
</evidence>
<sequence>MIRWLWGRWARLEMWWGLQGQFSRPALLVSPRRRSAHERAAARVAEPGYREAALLRLTAAARLRELGIDARVPVMSEAELFHSIFGCEWEDWDPDRP</sequence>
<protein>
    <submittedName>
        <fullName evidence="1">Uncharacterized protein</fullName>
    </submittedName>
</protein>
<dbReference type="RefSeq" id="WP_344468549.1">
    <property type="nucleotide sequence ID" value="NZ_BAAANT010000042.1"/>
</dbReference>
<keyword evidence="2" id="KW-1185">Reference proteome</keyword>
<dbReference type="EMBL" id="BAAANT010000042">
    <property type="protein sequence ID" value="GAA2154608.1"/>
    <property type="molecule type" value="Genomic_DNA"/>
</dbReference>
<accession>A0ABN3A6G4</accession>
<name>A0ABN3A6G4_9ACTN</name>
<dbReference type="Proteomes" id="UP001422759">
    <property type="component" value="Unassembled WGS sequence"/>
</dbReference>
<organism evidence="1 2">
    <name type="scientific">Kitasatospora kazusensis</name>
    <dbReference type="NCBI Taxonomy" id="407974"/>
    <lineage>
        <taxon>Bacteria</taxon>
        <taxon>Bacillati</taxon>
        <taxon>Actinomycetota</taxon>
        <taxon>Actinomycetes</taxon>
        <taxon>Kitasatosporales</taxon>
        <taxon>Streptomycetaceae</taxon>
        <taxon>Kitasatospora</taxon>
    </lineage>
</organism>
<gene>
    <name evidence="1" type="ORF">GCM10009760_53680</name>
</gene>
<reference evidence="1 2" key="1">
    <citation type="journal article" date="2019" name="Int. J. Syst. Evol. Microbiol.">
        <title>The Global Catalogue of Microorganisms (GCM) 10K type strain sequencing project: providing services to taxonomists for standard genome sequencing and annotation.</title>
        <authorList>
            <consortium name="The Broad Institute Genomics Platform"/>
            <consortium name="The Broad Institute Genome Sequencing Center for Infectious Disease"/>
            <person name="Wu L."/>
            <person name="Ma J."/>
        </authorList>
    </citation>
    <scope>NUCLEOTIDE SEQUENCE [LARGE SCALE GENOMIC DNA]</scope>
    <source>
        <strain evidence="1 2">JCM 14560</strain>
    </source>
</reference>
<proteinExistence type="predicted"/>